<feature type="compositionally biased region" description="Polar residues" evidence="1">
    <location>
        <begin position="122"/>
        <end position="144"/>
    </location>
</feature>
<feature type="transmembrane region" description="Helical" evidence="2">
    <location>
        <begin position="225"/>
        <end position="246"/>
    </location>
</feature>
<feature type="transmembrane region" description="Helical" evidence="2">
    <location>
        <begin position="252"/>
        <end position="275"/>
    </location>
</feature>
<dbReference type="AlphaFoldDB" id="A0A2X0LWT1"/>
<gene>
    <name evidence="3" type="primary">BQ5605_C012g07014</name>
    <name evidence="3" type="ORF">BQ5605_C012G07014</name>
</gene>
<feature type="compositionally biased region" description="Polar residues" evidence="1">
    <location>
        <begin position="151"/>
        <end position="167"/>
    </location>
</feature>
<reference evidence="3 4" key="1">
    <citation type="submission" date="2016-11" db="EMBL/GenBank/DDBJ databases">
        <authorList>
            <person name="Jaros S."/>
            <person name="Januszkiewicz K."/>
            <person name="Wedrychowicz H."/>
        </authorList>
    </citation>
    <scope>NUCLEOTIDE SEQUENCE [LARGE SCALE GENOMIC DNA]</scope>
</reference>
<name>A0A2X0LWT1_9BASI</name>
<dbReference type="Proteomes" id="UP000249464">
    <property type="component" value="Unassembled WGS sequence"/>
</dbReference>
<sequence length="745" mass="81911">MTYIGQSSRCRDELQSSRRCTRTLCTLGFTRHTRHTRHTRPRLVLGEQPDTCGSRPAAVMSGQSSQPPSRVLGDNPSSDENPYSDNPYSTETPSLSGPPAEIDSLDDEAPPAASATERTPLIASSRNHNNTGKPKIQSRFNNTGGDAVVRVNSNGATEDDGNGTSDPDSLPLHKQPRPWRLKIDFAIAVILLYVNVSFLFLSILSIKSPFIAHNALPAHRGSTFLPIWVAFLSSITNVLALLSFVYPKEAPAFSALTSWISAFSALVILILVVAVTQLRRHEGVLTFLLLALSIVSSLHAGLSTLLAERYAPLLMADPVPVERDAPSFTFWDSLRRVASGVWDVIHVSLPLALLHLGVVIAFFLLSISVFIRTVDSSLDVPGQLWKVDPWLYMRKNFPETGGSVFNTGGRPFKVHLACRGVGIDDPLPPRVQSSLIPPGREAIRRTILIESDQGISGAESARWVLKMLKEGELTSGDFETRVCYWDRPGYGLSDSSPTSALPEVVTALSQALTAAGEMARLEPPSSLASVDNSTIGQELETKFAPTPLARSGFVLVSQGYGSLASSLFATINPRLTHSFLYLSPIPSRLQFSQTKSWYSAVPGFFTRTIPAISTELGIWAMASFVTGHSRASRVFSSEYSGIKGSMGRAWLQEEGERYKGRDSLSHVAWDRKKGRYPERHTVVLSGSQPNRYTKEQWKEGRDHFINDVVREGLVRHETDWTGYCDDGMDGEERCRKALKDLVKMD</sequence>
<keyword evidence="4" id="KW-1185">Reference proteome</keyword>
<feature type="transmembrane region" description="Helical" evidence="2">
    <location>
        <begin position="287"/>
        <end position="307"/>
    </location>
</feature>
<proteinExistence type="predicted"/>
<dbReference type="STRING" id="796604.A0A2X0LWT1"/>
<protein>
    <submittedName>
        <fullName evidence="3">BQ5605_C012g07014 protein</fullName>
    </submittedName>
</protein>
<dbReference type="InterPro" id="IPR029058">
    <property type="entry name" value="AB_hydrolase_fold"/>
</dbReference>
<feature type="transmembrane region" description="Helical" evidence="2">
    <location>
        <begin position="352"/>
        <end position="371"/>
    </location>
</feature>
<keyword evidence="2" id="KW-0812">Transmembrane</keyword>
<evidence type="ECO:0000256" key="2">
    <source>
        <dbReference type="SAM" id="Phobius"/>
    </source>
</evidence>
<dbReference type="InterPro" id="IPR019431">
    <property type="entry name" value="DUF2417"/>
</dbReference>
<feature type="region of interest" description="Disordered" evidence="1">
    <location>
        <begin position="33"/>
        <end position="173"/>
    </location>
</feature>
<evidence type="ECO:0000313" key="3">
    <source>
        <dbReference type="EMBL" id="SGY16868.1"/>
    </source>
</evidence>
<keyword evidence="2" id="KW-0472">Membrane</keyword>
<organism evidence="3 4">
    <name type="scientific">Microbotryum silenes-dioicae</name>
    <dbReference type="NCBI Taxonomy" id="796604"/>
    <lineage>
        <taxon>Eukaryota</taxon>
        <taxon>Fungi</taxon>
        <taxon>Dikarya</taxon>
        <taxon>Basidiomycota</taxon>
        <taxon>Pucciniomycotina</taxon>
        <taxon>Microbotryomycetes</taxon>
        <taxon>Microbotryales</taxon>
        <taxon>Microbotryaceae</taxon>
        <taxon>Microbotryum</taxon>
    </lineage>
</organism>
<evidence type="ECO:0000256" key="1">
    <source>
        <dbReference type="SAM" id="MobiDB-lite"/>
    </source>
</evidence>
<evidence type="ECO:0000313" key="4">
    <source>
        <dbReference type="Proteomes" id="UP000249464"/>
    </source>
</evidence>
<feature type="compositionally biased region" description="Polar residues" evidence="1">
    <location>
        <begin position="75"/>
        <end position="95"/>
    </location>
</feature>
<dbReference type="Pfam" id="PF10329">
    <property type="entry name" value="DUF2417"/>
    <property type="match status" value="1"/>
</dbReference>
<dbReference type="EMBL" id="FQNC01000014">
    <property type="protein sequence ID" value="SGY16868.1"/>
    <property type="molecule type" value="Genomic_DNA"/>
</dbReference>
<feature type="transmembrane region" description="Helical" evidence="2">
    <location>
        <begin position="185"/>
        <end position="204"/>
    </location>
</feature>
<accession>A0A2X0LWT1</accession>
<dbReference type="Gene3D" id="3.40.50.1820">
    <property type="entry name" value="alpha/beta hydrolase"/>
    <property type="match status" value="1"/>
</dbReference>
<keyword evidence="2" id="KW-1133">Transmembrane helix</keyword>